<organism evidence="1 3">
    <name type="scientific">Clostridium sulfidigenes</name>
    <dbReference type="NCBI Taxonomy" id="318464"/>
    <lineage>
        <taxon>Bacteria</taxon>
        <taxon>Bacillati</taxon>
        <taxon>Bacillota</taxon>
        <taxon>Clostridia</taxon>
        <taxon>Eubacteriales</taxon>
        <taxon>Clostridiaceae</taxon>
        <taxon>Clostridium</taxon>
    </lineage>
</organism>
<evidence type="ECO:0000313" key="2">
    <source>
        <dbReference type="EMBL" id="MBE6060561.1"/>
    </source>
</evidence>
<dbReference type="EMBL" id="SVCM01000120">
    <property type="protein sequence ID" value="MBE6060561.1"/>
    <property type="molecule type" value="Genomic_DNA"/>
</dbReference>
<evidence type="ECO:0000313" key="3">
    <source>
        <dbReference type="Proteomes" id="UP000028542"/>
    </source>
</evidence>
<sequence>MSKIYVDVLAEFTKEGVLKPREIIWEDGRHYEVDKIIDTRPAASLKAGGAGIRYTCKIQGREKYVFYESNYKWFVEGK</sequence>
<name>A0A084J759_9CLOT</name>
<gene>
    <name evidence="2" type="ORF">E7215_10385</name>
    <name evidence="1" type="ORF">IO99_18535</name>
</gene>
<proteinExistence type="predicted"/>
<evidence type="ECO:0000313" key="1">
    <source>
        <dbReference type="EMBL" id="KEZ84793.1"/>
    </source>
</evidence>
<dbReference type="Proteomes" id="UP000768462">
    <property type="component" value="Unassembled WGS sequence"/>
</dbReference>
<dbReference type="EMBL" id="JPMD01000066">
    <property type="protein sequence ID" value="KEZ84793.1"/>
    <property type="molecule type" value="Genomic_DNA"/>
</dbReference>
<comment type="caution">
    <text evidence="1">The sequence shown here is derived from an EMBL/GenBank/DDBJ whole genome shotgun (WGS) entry which is preliminary data.</text>
</comment>
<dbReference type="Proteomes" id="UP000028542">
    <property type="component" value="Unassembled WGS sequence"/>
</dbReference>
<dbReference type="RefSeq" id="WP_035135836.1">
    <property type="nucleotide sequence ID" value="NZ_JPMD01000066.1"/>
</dbReference>
<reference evidence="2" key="2">
    <citation type="submission" date="2019-04" db="EMBL/GenBank/DDBJ databases">
        <title>Evolution of Biomass-Degrading Anaerobic Consortia Revealed by Metagenomics.</title>
        <authorList>
            <person name="Peng X."/>
        </authorList>
    </citation>
    <scope>NUCLEOTIDE SEQUENCE</scope>
    <source>
        <strain evidence="2">SIG254</strain>
    </source>
</reference>
<dbReference type="eggNOG" id="ENOG5033098">
    <property type="taxonomic scope" value="Bacteria"/>
</dbReference>
<reference evidence="1 3" key="1">
    <citation type="submission" date="2014-07" db="EMBL/GenBank/DDBJ databases">
        <title>Draft genome of Clostridium sulfidigenes 113A isolated from sediments associated with methane hydrate from Krishna Godavari basin.</title>
        <authorList>
            <person name="Honkalas V.S."/>
            <person name="Dabir A.P."/>
            <person name="Arora P."/>
            <person name="Dhakephalkar P.K."/>
        </authorList>
    </citation>
    <scope>NUCLEOTIDE SEQUENCE [LARGE SCALE GENOMIC DNA]</scope>
    <source>
        <strain evidence="1 3">113A</strain>
    </source>
</reference>
<dbReference type="AlphaFoldDB" id="A0A084J759"/>
<dbReference type="STRING" id="318464.IO99_18535"/>
<accession>A0A084J759</accession>
<protein>
    <submittedName>
        <fullName evidence="1">Uncharacterized protein</fullName>
    </submittedName>
</protein>
<keyword evidence="3" id="KW-1185">Reference proteome</keyword>